<evidence type="ECO:0000313" key="3">
    <source>
        <dbReference type="Proteomes" id="UP000799539"/>
    </source>
</evidence>
<keyword evidence="3" id="KW-1185">Reference proteome</keyword>
<gene>
    <name evidence="2" type="ORF">CERZMDRAFT_83129</name>
</gene>
<evidence type="ECO:0000256" key="1">
    <source>
        <dbReference type="SAM" id="MobiDB-lite"/>
    </source>
</evidence>
<dbReference type="OrthoDB" id="5226911at2759"/>
<feature type="region of interest" description="Disordered" evidence="1">
    <location>
        <begin position="149"/>
        <end position="177"/>
    </location>
</feature>
<organism evidence="2 3">
    <name type="scientific">Cercospora zeae-maydis SCOH1-5</name>
    <dbReference type="NCBI Taxonomy" id="717836"/>
    <lineage>
        <taxon>Eukaryota</taxon>
        <taxon>Fungi</taxon>
        <taxon>Dikarya</taxon>
        <taxon>Ascomycota</taxon>
        <taxon>Pezizomycotina</taxon>
        <taxon>Dothideomycetes</taxon>
        <taxon>Dothideomycetidae</taxon>
        <taxon>Mycosphaerellales</taxon>
        <taxon>Mycosphaerellaceae</taxon>
        <taxon>Cercospora</taxon>
    </lineage>
</organism>
<dbReference type="EMBL" id="ML992668">
    <property type="protein sequence ID" value="KAF2214430.1"/>
    <property type="molecule type" value="Genomic_DNA"/>
</dbReference>
<dbReference type="PANTHER" id="PTHR42354:SF1">
    <property type="entry name" value="C2H2-TYPE DOMAIN-CONTAINING PROTEIN"/>
    <property type="match status" value="1"/>
</dbReference>
<sequence>MAHSSVSSCVVSIISSFTSGLDVFHKFRELRRSKKRRPKKQDGKATAEEEVQLVSSLKKGPEDIAREYQRSLSAVGDHFAHGDVVANTALAEVLLKLNTGLVTVINAFLAREKKEAPLDYHALTALSDASRVSTCRALRELCHRMMRSHSSAVPQQVSSSDLRSATTSARTSVSKRARARGPVLARVVIADSTKPGEVAMVRSAERKKKKKTPKSGGTQMSTAAQSTSNLPVSSAIQAPAFAEPTHAPLLANTKSQLALHVQHEPRREQSAPLLGPNPRSAGFTHRQLPWEPSLAARPLAPRRANKPTPTFCSEASDATKLGEIPLHKWAEPVDFDAMSRLNKEAAKNGWPFSEMDTVAPKKKRRGLFNLFRRKATDV</sequence>
<feature type="compositionally biased region" description="Low complexity" evidence="1">
    <location>
        <begin position="158"/>
        <end position="172"/>
    </location>
</feature>
<dbReference type="PANTHER" id="PTHR42354">
    <property type="entry name" value="C2H2-TYPE DOMAIN-CONTAINING PROTEIN"/>
    <property type="match status" value="1"/>
</dbReference>
<dbReference type="Proteomes" id="UP000799539">
    <property type="component" value="Unassembled WGS sequence"/>
</dbReference>
<accession>A0A6A6FM65</accession>
<reference evidence="2" key="1">
    <citation type="journal article" date="2020" name="Stud. Mycol.">
        <title>101 Dothideomycetes genomes: a test case for predicting lifestyles and emergence of pathogens.</title>
        <authorList>
            <person name="Haridas S."/>
            <person name="Albert R."/>
            <person name="Binder M."/>
            <person name="Bloem J."/>
            <person name="Labutti K."/>
            <person name="Salamov A."/>
            <person name="Andreopoulos B."/>
            <person name="Baker S."/>
            <person name="Barry K."/>
            <person name="Bills G."/>
            <person name="Bluhm B."/>
            <person name="Cannon C."/>
            <person name="Castanera R."/>
            <person name="Culley D."/>
            <person name="Daum C."/>
            <person name="Ezra D."/>
            <person name="Gonzalez J."/>
            <person name="Henrissat B."/>
            <person name="Kuo A."/>
            <person name="Liang C."/>
            <person name="Lipzen A."/>
            <person name="Lutzoni F."/>
            <person name="Magnuson J."/>
            <person name="Mondo S."/>
            <person name="Nolan M."/>
            <person name="Ohm R."/>
            <person name="Pangilinan J."/>
            <person name="Park H.-J."/>
            <person name="Ramirez L."/>
            <person name="Alfaro M."/>
            <person name="Sun H."/>
            <person name="Tritt A."/>
            <person name="Yoshinaga Y."/>
            <person name="Zwiers L.-H."/>
            <person name="Turgeon B."/>
            <person name="Goodwin S."/>
            <person name="Spatafora J."/>
            <person name="Crous P."/>
            <person name="Grigoriev I."/>
        </authorList>
    </citation>
    <scope>NUCLEOTIDE SEQUENCE</scope>
    <source>
        <strain evidence="2">SCOH1-5</strain>
    </source>
</reference>
<evidence type="ECO:0000313" key="2">
    <source>
        <dbReference type="EMBL" id="KAF2214430.1"/>
    </source>
</evidence>
<dbReference type="AlphaFoldDB" id="A0A6A6FM65"/>
<name>A0A6A6FM65_9PEZI</name>
<protein>
    <submittedName>
        <fullName evidence="2">Uncharacterized protein</fullName>
    </submittedName>
</protein>
<feature type="compositionally biased region" description="Polar residues" evidence="1">
    <location>
        <begin position="215"/>
        <end position="229"/>
    </location>
</feature>
<proteinExistence type="predicted"/>
<feature type="region of interest" description="Disordered" evidence="1">
    <location>
        <begin position="200"/>
        <end position="229"/>
    </location>
</feature>